<feature type="domain" description="Nuclear receptor" evidence="11">
    <location>
        <begin position="37"/>
        <end position="112"/>
    </location>
</feature>
<evidence type="ECO:0000313" key="14">
    <source>
        <dbReference type="WBParaSite" id="EVEC_0000778701-mRNA-1"/>
    </source>
</evidence>
<dbReference type="PANTHER" id="PTHR24083">
    <property type="entry name" value="NUCLEAR HORMONE RECEPTOR"/>
    <property type="match status" value="1"/>
</dbReference>
<dbReference type="Gene3D" id="3.30.50.10">
    <property type="entry name" value="Erythroid Transcription Factor GATA-1, subunit A"/>
    <property type="match status" value="1"/>
</dbReference>
<dbReference type="SMART" id="SM00399">
    <property type="entry name" value="ZnF_C4"/>
    <property type="match status" value="1"/>
</dbReference>
<dbReference type="InterPro" id="IPR035500">
    <property type="entry name" value="NHR-like_dom_sf"/>
</dbReference>
<evidence type="ECO:0000256" key="1">
    <source>
        <dbReference type="ARBA" id="ARBA00004123"/>
    </source>
</evidence>
<dbReference type="SUPFAM" id="SSF57716">
    <property type="entry name" value="Glucocorticoid receptor-like (DNA-binding domain)"/>
    <property type="match status" value="1"/>
</dbReference>
<dbReference type="CDD" id="cd06960">
    <property type="entry name" value="NR_DBD_HNF4A"/>
    <property type="match status" value="1"/>
</dbReference>
<dbReference type="InterPro" id="IPR013088">
    <property type="entry name" value="Znf_NHR/GATA"/>
</dbReference>
<gene>
    <name evidence="12" type="ORF">EVEC_LOCUS7271</name>
</gene>
<dbReference type="GO" id="GO:0005634">
    <property type="term" value="C:nucleus"/>
    <property type="evidence" value="ECO:0007669"/>
    <property type="project" value="UniProtKB-SubCell"/>
</dbReference>
<dbReference type="OrthoDB" id="5807088at2759"/>
<evidence type="ECO:0000256" key="4">
    <source>
        <dbReference type="ARBA" id="ARBA00022771"/>
    </source>
</evidence>
<evidence type="ECO:0000313" key="13">
    <source>
        <dbReference type="Proteomes" id="UP000274131"/>
    </source>
</evidence>
<dbReference type="InterPro" id="IPR049636">
    <property type="entry name" value="HNF4-like_DBD"/>
</dbReference>
<evidence type="ECO:0000313" key="12">
    <source>
        <dbReference type="EMBL" id="VDD92520.1"/>
    </source>
</evidence>
<comment type="similarity">
    <text evidence="2">Belongs to the nuclear hormone receptor family.</text>
</comment>
<dbReference type="PRINTS" id="PR00047">
    <property type="entry name" value="STROIDFINGER"/>
</dbReference>
<reference evidence="14" key="1">
    <citation type="submission" date="2017-02" db="UniProtKB">
        <authorList>
            <consortium name="WormBaseParasite"/>
        </authorList>
    </citation>
    <scope>IDENTIFICATION</scope>
</reference>
<dbReference type="PROSITE" id="PS51030">
    <property type="entry name" value="NUCLEAR_REC_DBD_2"/>
    <property type="match status" value="1"/>
</dbReference>
<name>A0A0N4VB85_ENTVE</name>
<evidence type="ECO:0000256" key="3">
    <source>
        <dbReference type="ARBA" id="ARBA00022723"/>
    </source>
</evidence>
<dbReference type="WBParaSite" id="EVEC_0000778701-mRNA-1">
    <property type="protein sequence ID" value="EVEC_0000778701-mRNA-1"/>
    <property type="gene ID" value="EVEC_0000778701"/>
</dbReference>
<keyword evidence="4" id="KW-0863">Zinc-finger</keyword>
<keyword evidence="6" id="KW-0805">Transcription regulation</keyword>
<keyword evidence="8" id="KW-0804">Transcription</keyword>
<keyword evidence="10" id="KW-0539">Nucleus</keyword>
<dbReference type="STRING" id="51028.A0A0N4VB85"/>
<dbReference type="InterPro" id="IPR050274">
    <property type="entry name" value="Nuclear_hormone_rcpt_NR2"/>
</dbReference>
<evidence type="ECO:0000256" key="2">
    <source>
        <dbReference type="ARBA" id="ARBA00005993"/>
    </source>
</evidence>
<protein>
    <submittedName>
        <fullName evidence="14">Nuclear receptor domain-containing protein</fullName>
    </submittedName>
</protein>
<keyword evidence="9" id="KW-0675">Receptor</keyword>
<evidence type="ECO:0000256" key="7">
    <source>
        <dbReference type="ARBA" id="ARBA00023125"/>
    </source>
</evidence>
<dbReference type="AlphaFoldDB" id="A0A0N4VB85"/>
<keyword evidence="13" id="KW-1185">Reference proteome</keyword>
<proteinExistence type="inferred from homology"/>
<evidence type="ECO:0000256" key="10">
    <source>
        <dbReference type="ARBA" id="ARBA00023242"/>
    </source>
</evidence>
<keyword evidence="5" id="KW-0862">Zinc</keyword>
<dbReference type="InterPro" id="IPR001628">
    <property type="entry name" value="Znf_hrmn_rcpt"/>
</dbReference>
<evidence type="ECO:0000256" key="5">
    <source>
        <dbReference type="ARBA" id="ARBA00022833"/>
    </source>
</evidence>
<evidence type="ECO:0000256" key="8">
    <source>
        <dbReference type="ARBA" id="ARBA00023163"/>
    </source>
</evidence>
<evidence type="ECO:0000259" key="11">
    <source>
        <dbReference type="PROSITE" id="PS51030"/>
    </source>
</evidence>
<organism evidence="14">
    <name type="scientific">Enterobius vermicularis</name>
    <name type="common">Human pinworm</name>
    <dbReference type="NCBI Taxonomy" id="51028"/>
    <lineage>
        <taxon>Eukaryota</taxon>
        <taxon>Metazoa</taxon>
        <taxon>Ecdysozoa</taxon>
        <taxon>Nematoda</taxon>
        <taxon>Chromadorea</taxon>
        <taxon>Rhabditida</taxon>
        <taxon>Spirurina</taxon>
        <taxon>Oxyuridomorpha</taxon>
        <taxon>Oxyuroidea</taxon>
        <taxon>Oxyuridae</taxon>
        <taxon>Enterobius</taxon>
    </lineage>
</organism>
<evidence type="ECO:0000256" key="9">
    <source>
        <dbReference type="ARBA" id="ARBA00023170"/>
    </source>
</evidence>
<keyword evidence="3" id="KW-0479">Metal-binding</keyword>
<reference evidence="12 13" key="2">
    <citation type="submission" date="2018-10" db="EMBL/GenBank/DDBJ databases">
        <authorList>
            <consortium name="Pathogen Informatics"/>
        </authorList>
    </citation>
    <scope>NUCLEOTIDE SEQUENCE [LARGE SCALE GENOMIC DNA]</scope>
</reference>
<sequence>MQGFQLSPLSTGSLSVVQNVLDNFHNGKTTKMNGGGKQLCVICGGLANGYHFGALSCAACNAFFRRSVAESRKYFCRKSGHCVIDQAARCFCRACRLKKCLDCGMDPNVVQKPEVRSALPRSDYDSSRNIVELLVESYRRLRERRRLLFCPPTLRDLLGGTEAVRTFIAHNGDRENNSLIVNIMLVKNAGVPYSLMEKFYVTMRGGGFQTHRIINNDNTADTLSRSEDLVATSKVMKADVCTAKRLLLFTFLCVVWLFSTAAPNLSDLAKKLVKEARDHLYLDWFAYYEAHNISDGSMRVGNALLLLPAIYVCSKKQLENYHLVRFFNLFELTSLVDDLKSSVVAFTKPL</sequence>
<dbReference type="SUPFAM" id="SSF48508">
    <property type="entry name" value="Nuclear receptor ligand-binding domain"/>
    <property type="match status" value="1"/>
</dbReference>
<dbReference type="Proteomes" id="UP000274131">
    <property type="component" value="Unassembled WGS sequence"/>
</dbReference>
<dbReference type="EMBL" id="UXUI01008849">
    <property type="protein sequence ID" value="VDD92520.1"/>
    <property type="molecule type" value="Genomic_DNA"/>
</dbReference>
<accession>A0A0N4VB85</accession>
<dbReference type="GO" id="GO:0000978">
    <property type="term" value="F:RNA polymerase II cis-regulatory region sequence-specific DNA binding"/>
    <property type="evidence" value="ECO:0007669"/>
    <property type="project" value="InterPro"/>
</dbReference>
<dbReference type="Gene3D" id="1.10.565.10">
    <property type="entry name" value="Retinoid X Receptor"/>
    <property type="match status" value="1"/>
</dbReference>
<dbReference type="Pfam" id="PF00105">
    <property type="entry name" value="zf-C4"/>
    <property type="match status" value="1"/>
</dbReference>
<evidence type="ECO:0000256" key="6">
    <source>
        <dbReference type="ARBA" id="ARBA00023015"/>
    </source>
</evidence>
<dbReference type="GO" id="GO:0003700">
    <property type="term" value="F:DNA-binding transcription factor activity"/>
    <property type="evidence" value="ECO:0007669"/>
    <property type="project" value="InterPro"/>
</dbReference>
<keyword evidence="7" id="KW-0238">DNA-binding</keyword>
<comment type="subcellular location">
    <subcellularLocation>
        <location evidence="1">Nucleus</location>
    </subcellularLocation>
</comment>
<dbReference type="GO" id="GO:0008270">
    <property type="term" value="F:zinc ion binding"/>
    <property type="evidence" value="ECO:0007669"/>
    <property type="project" value="UniProtKB-KW"/>
</dbReference>